<keyword evidence="5" id="KW-0963">Cytoplasm</keyword>
<dbReference type="InterPro" id="IPR025593">
    <property type="entry name" value="GAS8_dom"/>
</dbReference>
<gene>
    <name evidence="14" type="ORF">PXEA_LOCUS5705</name>
</gene>
<dbReference type="PANTHER" id="PTHR31543">
    <property type="entry name" value="DYNEIN REGULATORY COMPLEX SUBUNIT 4"/>
    <property type="match status" value="1"/>
</dbReference>
<keyword evidence="10" id="KW-0206">Cytoskeleton</keyword>
<dbReference type="Pfam" id="PF13851">
    <property type="entry name" value="GAS"/>
    <property type="match status" value="1"/>
</dbReference>
<sequence length="107" mass="12158">MRLVILFFKQIEAERDELYEKFVSSIHQVQAKTGLKNLLLERRLIAMTESMEKKEVQLSEVLSASNLDPGAMAIVTRKVEVITELLINESVYSDQSANQLFEGLATQ</sequence>
<comment type="similarity">
    <text evidence="3">Belongs to the DRC4 family.</text>
</comment>
<feature type="domain" description="Growth arrest-specific protein 8" evidence="13">
    <location>
        <begin position="8"/>
        <end position="83"/>
    </location>
</feature>
<keyword evidence="15" id="KW-1185">Reference proteome</keyword>
<evidence type="ECO:0000256" key="3">
    <source>
        <dbReference type="ARBA" id="ARBA00009859"/>
    </source>
</evidence>
<dbReference type="GO" id="GO:0008017">
    <property type="term" value="F:microtubule binding"/>
    <property type="evidence" value="ECO:0007669"/>
    <property type="project" value="InterPro"/>
</dbReference>
<proteinExistence type="inferred from homology"/>
<evidence type="ECO:0000256" key="9">
    <source>
        <dbReference type="ARBA" id="ARBA00023069"/>
    </source>
</evidence>
<keyword evidence="7" id="KW-0282">Flagellum</keyword>
<dbReference type="AlphaFoldDB" id="A0A448WI49"/>
<dbReference type="GO" id="GO:0048870">
    <property type="term" value="P:cell motility"/>
    <property type="evidence" value="ECO:0007669"/>
    <property type="project" value="InterPro"/>
</dbReference>
<evidence type="ECO:0000256" key="11">
    <source>
        <dbReference type="ARBA" id="ARBA00023273"/>
    </source>
</evidence>
<dbReference type="PANTHER" id="PTHR31543:SF0">
    <property type="entry name" value="DYNEIN REGULATORY COMPLEX SUBUNIT 4"/>
    <property type="match status" value="1"/>
</dbReference>
<protein>
    <recommendedName>
        <fullName evidence="4">Dynein regulatory complex subunit 4</fullName>
    </recommendedName>
    <alternativeName>
        <fullName evidence="12">Growth arrest-specific protein 8</fullName>
    </alternativeName>
</protein>
<comment type="subcellular location">
    <subcellularLocation>
        <location evidence="1">Cell projection</location>
        <location evidence="1">Cilium</location>
        <location evidence="1">Flagellum</location>
    </subcellularLocation>
    <subcellularLocation>
        <location evidence="2">Cytoplasm</location>
        <location evidence="2">Cytoskeleton</location>
    </subcellularLocation>
</comment>
<dbReference type="GO" id="GO:0031267">
    <property type="term" value="F:small GTPase binding"/>
    <property type="evidence" value="ECO:0007669"/>
    <property type="project" value="InterPro"/>
</dbReference>
<dbReference type="GO" id="GO:0031514">
    <property type="term" value="C:motile cilium"/>
    <property type="evidence" value="ECO:0007669"/>
    <property type="project" value="UniProtKB-SubCell"/>
</dbReference>
<keyword evidence="6" id="KW-0493">Microtubule</keyword>
<evidence type="ECO:0000313" key="15">
    <source>
        <dbReference type="Proteomes" id="UP000784294"/>
    </source>
</evidence>
<evidence type="ECO:0000256" key="1">
    <source>
        <dbReference type="ARBA" id="ARBA00004230"/>
    </source>
</evidence>
<evidence type="ECO:0000256" key="5">
    <source>
        <dbReference type="ARBA" id="ARBA00022490"/>
    </source>
</evidence>
<reference evidence="14" key="1">
    <citation type="submission" date="2018-11" db="EMBL/GenBank/DDBJ databases">
        <authorList>
            <consortium name="Pathogen Informatics"/>
        </authorList>
    </citation>
    <scope>NUCLEOTIDE SEQUENCE</scope>
</reference>
<evidence type="ECO:0000256" key="12">
    <source>
        <dbReference type="ARBA" id="ARBA00031568"/>
    </source>
</evidence>
<name>A0A448WI49_9PLAT</name>
<evidence type="ECO:0000256" key="10">
    <source>
        <dbReference type="ARBA" id="ARBA00023212"/>
    </source>
</evidence>
<dbReference type="Proteomes" id="UP000784294">
    <property type="component" value="Unassembled WGS sequence"/>
</dbReference>
<comment type="caution">
    <text evidence="14">The sequence shown here is derived from an EMBL/GenBank/DDBJ whole genome shotgun (WGS) entry which is preliminary data.</text>
</comment>
<accession>A0A448WI49</accession>
<dbReference type="EMBL" id="CAAALY010014249">
    <property type="protein sequence ID" value="VEL12265.1"/>
    <property type="molecule type" value="Genomic_DNA"/>
</dbReference>
<dbReference type="GO" id="GO:0005794">
    <property type="term" value="C:Golgi apparatus"/>
    <property type="evidence" value="ECO:0007669"/>
    <property type="project" value="TreeGrafter"/>
</dbReference>
<evidence type="ECO:0000256" key="7">
    <source>
        <dbReference type="ARBA" id="ARBA00022846"/>
    </source>
</evidence>
<evidence type="ECO:0000256" key="4">
    <source>
        <dbReference type="ARBA" id="ARBA00021301"/>
    </source>
</evidence>
<keyword evidence="11" id="KW-0966">Cell projection</keyword>
<evidence type="ECO:0000256" key="6">
    <source>
        <dbReference type="ARBA" id="ARBA00022701"/>
    </source>
</evidence>
<evidence type="ECO:0000256" key="8">
    <source>
        <dbReference type="ARBA" id="ARBA00023054"/>
    </source>
</evidence>
<dbReference type="GO" id="GO:0005874">
    <property type="term" value="C:microtubule"/>
    <property type="evidence" value="ECO:0007669"/>
    <property type="project" value="UniProtKB-KW"/>
</dbReference>
<dbReference type="InterPro" id="IPR039308">
    <property type="entry name" value="GAS8"/>
</dbReference>
<evidence type="ECO:0000256" key="2">
    <source>
        <dbReference type="ARBA" id="ARBA00004245"/>
    </source>
</evidence>
<evidence type="ECO:0000259" key="13">
    <source>
        <dbReference type="Pfam" id="PF13851"/>
    </source>
</evidence>
<organism evidence="14 15">
    <name type="scientific">Protopolystoma xenopodis</name>
    <dbReference type="NCBI Taxonomy" id="117903"/>
    <lineage>
        <taxon>Eukaryota</taxon>
        <taxon>Metazoa</taxon>
        <taxon>Spiralia</taxon>
        <taxon>Lophotrochozoa</taxon>
        <taxon>Platyhelminthes</taxon>
        <taxon>Monogenea</taxon>
        <taxon>Polyopisthocotylea</taxon>
        <taxon>Polystomatidea</taxon>
        <taxon>Polystomatidae</taxon>
        <taxon>Protopolystoma</taxon>
    </lineage>
</organism>
<evidence type="ECO:0000313" key="14">
    <source>
        <dbReference type="EMBL" id="VEL12265.1"/>
    </source>
</evidence>
<keyword evidence="8" id="KW-0175">Coiled coil</keyword>
<keyword evidence="9" id="KW-0969">Cilium</keyword>
<dbReference type="OrthoDB" id="767661at2759"/>